<evidence type="ECO:0000256" key="1">
    <source>
        <dbReference type="ARBA" id="ARBA00004477"/>
    </source>
</evidence>
<evidence type="ECO:0000313" key="13">
    <source>
        <dbReference type="WBParaSite" id="SBAD_0001324201-mRNA-1"/>
    </source>
</evidence>
<dbReference type="WBParaSite" id="SBAD_0001324201-mRNA-1">
    <property type="protein sequence ID" value="SBAD_0001324201-mRNA-1"/>
    <property type="gene ID" value="SBAD_0001324201"/>
</dbReference>
<keyword evidence="4" id="KW-0808">Transferase</keyword>
<evidence type="ECO:0000256" key="2">
    <source>
        <dbReference type="ARBA" id="ARBA00010794"/>
    </source>
</evidence>
<evidence type="ECO:0000256" key="7">
    <source>
        <dbReference type="ARBA" id="ARBA00022824"/>
    </source>
</evidence>
<evidence type="ECO:0000256" key="4">
    <source>
        <dbReference type="ARBA" id="ARBA00022679"/>
    </source>
</evidence>
<reference evidence="11 12" key="2">
    <citation type="submission" date="2018-11" db="EMBL/GenBank/DDBJ databases">
        <authorList>
            <consortium name="Pathogen Informatics"/>
        </authorList>
    </citation>
    <scope>NUCLEOTIDE SEQUENCE [LARGE SCALE GENOMIC DNA]</scope>
</reference>
<dbReference type="GO" id="GO:0043048">
    <property type="term" value="P:dolichyl monophosphate biosynthetic process"/>
    <property type="evidence" value="ECO:0007669"/>
    <property type="project" value="TreeGrafter"/>
</dbReference>
<comment type="similarity">
    <text evidence="2">Belongs to the polyprenol kinase family.</text>
</comment>
<evidence type="ECO:0000256" key="10">
    <source>
        <dbReference type="SAM" id="Phobius"/>
    </source>
</evidence>
<evidence type="ECO:0000256" key="8">
    <source>
        <dbReference type="ARBA" id="ARBA00022989"/>
    </source>
</evidence>
<dbReference type="GO" id="GO:0004168">
    <property type="term" value="F:dolichol kinase activity"/>
    <property type="evidence" value="ECO:0007669"/>
    <property type="project" value="UniProtKB-EC"/>
</dbReference>
<keyword evidence="7" id="KW-0256">Endoplasmic reticulum</keyword>
<keyword evidence="5 10" id="KW-0812">Transmembrane</keyword>
<feature type="transmembrane region" description="Helical" evidence="10">
    <location>
        <begin position="6"/>
        <end position="27"/>
    </location>
</feature>
<dbReference type="InterPro" id="IPR032974">
    <property type="entry name" value="Polypren_kinase"/>
</dbReference>
<organism evidence="13">
    <name type="scientific">Soboliphyme baturini</name>
    <dbReference type="NCBI Taxonomy" id="241478"/>
    <lineage>
        <taxon>Eukaryota</taxon>
        <taxon>Metazoa</taxon>
        <taxon>Ecdysozoa</taxon>
        <taxon>Nematoda</taxon>
        <taxon>Enoplea</taxon>
        <taxon>Dorylaimia</taxon>
        <taxon>Dioctophymatida</taxon>
        <taxon>Dioctophymatoidea</taxon>
        <taxon>Soboliphymatidae</taxon>
        <taxon>Soboliphyme</taxon>
    </lineage>
</organism>
<protein>
    <recommendedName>
        <fullName evidence="3">dolichol kinase</fullName>
        <ecNumber evidence="3">2.7.1.108</ecNumber>
    </recommendedName>
</protein>
<evidence type="ECO:0000313" key="11">
    <source>
        <dbReference type="EMBL" id="VDP52127.1"/>
    </source>
</evidence>
<evidence type="ECO:0000256" key="9">
    <source>
        <dbReference type="ARBA" id="ARBA00023136"/>
    </source>
</evidence>
<evidence type="ECO:0000256" key="6">
    <source>
        <dbReference type="ARBA" id="ARBA00022777"/>
    </source>
</evidence>
<dbReference type="AlphaFoldDB" id="A0A183JAD1"/>
<feature type="transmembrane region" description="Helical" evidence="10">
    <location>
        <begin position="159"/>
        <end position="179"/>
    </location>
</feature>
<dbReference type="EC" id="2.7.1.108" evidence="3"/>
<evidence type="ECO:0000256" key="5">
    <source>
        <dbReference type="ARBA" id="ARBA00022692"/>
    </source>
</evidence>
<proteinExistence type="inferred from homology"/>
<keyword evidence="9 10" id="KW-0472">Membrane</keyword>
<keyword evidence="8 10" id="KW-1133">Transmembrane helix</keyword>
<keyword evidence="6" id="KW-0418">Kinase</keyword>
<feature type="transmembrane region" description="Helical" evidence="10">
    <location>
        <begin position="39"/>
        <end position="59"/>
    </location>
</feature>
<comment type="subcellular location">
    <subcellularLocation>
        <location evidence="1">Endoplasmic reticulum membrane</location>
        <topology evidence="1">Multi-pass membrane protein</topology>
    </subcellularLocation>
</comment>
<dbReference type="GO" id="GO:0005789">
    <property type="term" value="C:endoplasmic reticulum membrane"/>
    <property type="evidence" value="ECO:0007669"/>
    <property type="project" value="UniProtKB-SubCell"/>
</dbReference>
<accession>A0A183JAD1</accession>
<dbReference type="Proteomes" id="UP000270296">
    <property type="component" value="Unassembled WGS sequence"/>
</dbReference>
<evidence type="ECO:0000313" key="12">
    <source>
        <dbReference type="Proteomes" id="UP000270296"/>
    </source>
</evidence>
<gene>
    <name evidence="11" type="ORF">SBAD_LOCUS12829</name>
</gene>
<dbReference type="PANTHER" id="PTHR13205:SF15">
    <property type="entry name" value="DOLICHOL KINASE"/>
    <property type="match status" value="1"/>
</dbReference>
<feature type="transmembrane region" description="Helical" evidence="10">
    <location>
        <begin position="95"/>
        <end position="128"/>
    </location>
</feature>
<keyword evidence="12" id="KW-1185">Reference proteome</keyword>
<dbReference type="OrthoDB" id="377083at2759"/>
<dbReference type="EMBL" id="UZAM01019000">
    <property type="protein sequence ID" value="VDP52127.1"/>
    <property type="molecule type" value="Genomic_DNA"/>
</dbReference>
<dbReference type="PANTHER" id="PTHR13205">
    <property type="entry name" value="TRANSMEMBRANE PROTEIN 15-RELATED"/>
    <property type="match status" value="1"/>
</dbReference>
<feature type="transmembrane region" description="Helical" evidence="10">
    <location>
        <begin position="199"/>
        <end position="217"/>
    </location>
</feature>
<reference evidence="13" key="1">
    <citation type="submission" date="2016-06" db="UniProtKB">
        <authorList>
            <consortium name="WormBaseParasite"/>
        </authorList>
    </citation>
    <scope>IDENTIFICATION</scope>
</reference>
<feature type="transmembrane region" description="Helical" evidence="10">
    <location>
        <begin position="65"/>
        <end position="83"/>
    </location>
</feature>
<evidence type="ECO:0000256" key="3">
    <source>
        <dbReference type="ARBA" id="ARBA00012132"/>
    </source>
</evidence>
<sequence length="235" mass="26827">MLICFISLVFIISVAFTFFASFLWVPLCLRLLRCFRGSFTFGEVNMLLNYVFIVLLKFAFKVTVLLFWALCVACSVAFAISASEISGVTTIHRKYFHVTISLVLLSGLLYCPVLTFVCSTVTLCVLLIVELIRSLQISSIGFQLCCVYSKFLDQQDSGIIVLTPIYLLIGIFIPIWLDIPMNVSGFRQIKHPIATHRKYIVHFWYIFILSHYCFLFTPSSTYQLFTVLLIKTPCS</sequence>
<name>A0A183JAD1_9BILA</name>